<dbReference type="InterPro" id="IPR009091">
    <property type="entry name" value="RCC1/BLIP-II"/>
</dbReference>
<dbReference type="SUPFAM" id="SSF50985">
    <property type="entry name" value="RCC1/BLIP-II"/>
    <property type="match status" value="1"/>
</dbReference>
<dbReference type="GO" id="GO:0005743">
    <property type="term" value="C:mitochondrial inner membrane"/>
    <property type="evidence" value="ECO:0007669"/>
    <property type="project" value="TreeGrafter"/>
</dbReference>
<dbReference type="InterPro" id="IPR053035">
    <property type="entry name" value="Mitochondrial_GEF_domain"/>
</dbReference>
<dbReference type="AlphaFoldDB" id="A0A0C9PLF0"/>
<protein>
    <submittedName>
        <fullName evidence="2">Wbscr16_0 protein</fullName>
    </submittedName>
</protein>
<dbReference type="InterPro" id="IPR000408">
    <property type="entry name" value="Reg_chr_condens"/>
</dbReference>
<dbReference type="GO" id="GO:0005085">
    <property type="term" value="F:guanyl-nucleotide exchange factor activity"/>
    <property type="evidence" value="ECO:0007669"/>
    <property type="project" value="TreeGrafter"/>
</dbReference>
<name>A0A0C9PLF0_9HYME</name>
<dbReference type="PROSITE" id="PS50012">
    <property type="entry name" value="RCC1_3"/>
    <property type="match status" value="7"/>
</dbReference>
<gene>
    <name evidence="2" type="primary">Wbscr16_0</name>
    <name evidence="2" type="ORF">g.29585</name>
</gene>
<dbReference type="Gene3D" id="2.130.10.30">
    <property type="entry name" value="Regulator of chromosome condensation 1/beta-lactamase-inhibitor protein II"/>
    <property type="match status" value="2"/>
</dbReference>
<feature type="repeat" description="RCC1" evidence="1">
    <location>
        <begin position="423"/>
        <end position="472"/>
    </location>
</feature>
<feature type="repeat" description="RCC1" evidence="1">
    <location>
        <begin position="258"/>
        <end position="310"/>
    </location>
</feature>
<feature type="repeat" description="RCC1" evidence="1">
    <location>
        <begin position="77"/>
        <end position="136"/>
    </location>
</feature>
<dbReference type="GO" id="GO:0019843">
    <property type="term" value="F:rRNA binding"/>
    <property type="evidence" value="ECO:0007669"/>
    <property type="project" value="TreeGrafter"/>
</dbReference>
<feature type="repeat" description="RCC1" evidence="1">
    <location>
        <begin position="365"/>
        <end position="422"/>
    </location>
</feature>
<feature type="repeat" description="RCC1" evidence="1">
    <location>
        <begin position="201"/>
        <end position="257"/>
    </location>
</feature>
<reference evidence="2" key="1">
    <citation type="submission" date="2015-01" db="EMBL/GenBank/DDBJ databases">
        <title>Transcriptome Assembly of Fopius arisanus.</title>
        <authorList>
            <person name="Geib S."/>
        </authorList>
    </citation>
    <scope>NUCLEOTIDE SEQUENCE</scope>
</reference>
<evidence type="ECO:0000313" key="2">
    <source>
        <dbReference type="EMBL" id="JAG71645.1"/>
    </source>
</evidence>
<dbReference type="Pfam" id="PF13540">
    <property type="entry name" value="RCC1_2"/>
    <property type="match status" value="1"/>
</dbReference>
<dbReference type="Pfam" id="PF00415">
    <property type="entry name" value="RCC1"/>
    <property type="match status" value="4"/>
</dbReference>
<sequence>MYPKNFYLRRQHVARVFNNTKLLCFLRQMLGTMRACSRAIPKNGTKPPPLREISKPKKNEGIPMPVFQYPVAQPGDRRVYVWGLADHGGLGTLGRTKKSSADFNYIAKPSRLTFGEWHKVVDITCGYGFTAFGVNDDSESIVYGNGINTDSQLGSAPKDELHYKHHIITVPRPIPLPLKKKDTKVLGLSAGRAHLLILTSEGVFTLGNNGYGQCGRPVIENEDYCKSKVVHHIPNIKGVRITGVTAGQDHSVILTEKGEVYTFGWGADGQTGLAHYRNEWQPSLVKGDLAGERIIKVACAADCVLAMSDKGKIFGWGNSEYGQLPTEGDTTQINIATELSDCVKLGHIVDIAVGGSFCMILTSNGDVYVWGFGILGFGPEVKKIRTPTLIPNTLFGRNVYQKNIKVTQIYAGMNHLGAVTNSGDLYMWGKNKYGHLGLGHQNDQFFPLKVAIGAEVKKVACGVDHTVALCKPFI</sequence>
<accession>A0A0C9PLF0</accession>
<proteinExistence type="predicted"/>
<dbReference type="PANTHER" id="PTHR46337:SF1">
    <property type="entry name" value="RCC1-LIKE G EXCHANGING FACTOR-LIKE PROTEIN"/>
    <property type="match status" value="1"/>
</dbReference>
<feature type="repeat" description="RCC1" evidence="1">
    <location>
        <begin position="140"/>
        <end position="201"/>
    </location>
</feature>
<dbReference type="PANTHER" id="PTHR46337">
    <property type="entry name" value="RCC1-LIKE G EXCHANGING FACTOR-LIKE PROTEIN"/>
    <property type="match status" value="1"/>
</dbReference>
<organism evidence="2">
    <name type="scientific">Fopius arisanus</name>
    <dbReference type="NCBI Taxonomy" id="64838"/>
    <lineage>
        <taxon>Eukaryota</taxon>
        <taxon>Metazoa</taxon>
        <taxon>Ecdysozoa</taxon>
        <taxon>Arthropoda</taxon>
        <taxon>Hexapoda</taxon>
        <taxon>Insecta</taxon>
        <taxon>Pterygota</taxon>
        <taxon>Neoptera</taxon>
        <taxon>Endopterygota</taxon>
        <taxon>Hymenoptera</taxon>
        <taxon>Apocrita</taxon>
        <taxon>Ichneumonoidea</taxon>
        <taxon>Braconidae</taxon>
        <taxon>Opiinae</taxon>
        <taxon>Fopius</taxon>
    </lineage>
</organism>
<dbReference type="PROSITE" id="PS00626">
    <property type="entry name" value="RCC1_2"/>
    <property type="match status" value="1"/>
</dbReference>
<dbReference type="GO" id="GO:0070131">
    <property type="term" value="P:positive regulation of mitochondrial translation"/>
    <property type="evidence" value="ECO:0007669"/>
    <property type="project" value="TreeGrafter"/>
</dbReference>
<feature type="repeat" description="RCC1" evidence="1">
    <location>
        <begin position="311"/>
        <end position="364"/>
    </location>
</feature>
<evidence type="ECO:0000256" key="1">
    <source>
        <dbReference type="PROSITE-ProRule" id="PRU00235"/>
    </source>
</evidence>
<dbReference type="PRINTS" id="PR00633">
    <property type="entry name" value="RCCNDNSATION"/>
</dbReference>
<dbReference type="EMBL" id="GBYB01001878">
    <property type="protein sequence ID" value="JAG71645.1"/>
    <property type="molecule type" value="Transcribed_RNA"/>
</dbReference>